<keyword evidence="1" id="KW-0732">Signal</keyword>
<dbReference type="HOGENOM" id="CLU_1992812_0_0_1"/>
<gene>
    <name evidence="2" type="ORF">GALMADRAFT_145765</name>
</gene>
<feature type="signal peptide" evidence="1">
    <location>
        <begin position="1"/>
        <end position="24"/>
    </location>
</feature>
<proteinExistence type="predicted"/>
<accession>A0A067SMX0</accession>
<sequence>MHFFLTELSAVFLGLTAVVILVSAKPVAGPYECVATCTTTFGTCEQSNPLNATCVEAYDACVLGCEPLTTPNNRRCPLTSPGWADRVNHAPATPRTTKTNDDTVAVDVWGFGAVLNLDAALEVGE</sequence>
<feature type="chain" id="PRO_5001649038" description="Kazal-like domain-containing protein" evidence="1">
    <location>
        <begin position="25"/>
        <end position="125"/>
    </location>
</feature>
<evidence type="ECO:0000313" key="3">
    <source>
        <dbReference type="Proteomes" id="UP000027222"/>
    </source>
</evidence>
<protein>
    <recommendedName>
        <fullName evidence="4">Kazal-like domain-containing protein</fullName>
    </recommendedName>
</protein>
<name>A0A067SMX0_GALM3</name>
<evidence type="ECO:0000256" key="1">
    <source>
        <dbReference type="SAM" id="SignalP"/>
    </source>
</evidence>
<dbReference type="EMBL" id="KL142404">
    <property type="protein sequence ID" value="KDR69029.1"/>
    <property type="molecule type" value="Genomic_DNA"/>
</dbReference>
<evidence type="ECO:0008006" key="4">
    <source>
        <dbReference type="Google" id="ProtNLM"/>
    </source>
</evidence>
<dbReference type="Proteomes" id="UP000027222">
    <property type="component" value="Unassembled WGS sequence"/>
</dbReference>
<organism evidence="2 3">
    <name type="scientific">Galerina marginata (strain CBS 339.88)</name>
    <dbReference type="NCBI Taxonomy" id="685588"/>
    <lineage>
        <taxon>Eukaryota</taxon>
        <taxon>Fungi</taxon>
        <taxon>Dikarya</taxon>
        <taxon>Basidiomycota</taxon>
        <taxon>Agaricomycotina</taxon>
        <taxon>Agaricomycetes</taxon>
        <taxon>Agaricomycetidae</taxon>
        <taxon>Agaricales</taxon>
        <taxon>Agaricineae</taxon>
        <taxon>Strophariaceae</taxon>
        <taxon>Galerina</taxon>
    </lineage>
</organism>
<evidence type="ECO:0000313" key="2">
    <source>
        <dbReference type="EMBL" id="KDR69029.1"/>
    </source>
</evidence>
<keyword evidence="3" id="KW-1185">Reference proteome</keyword>
<reference evidence="3" key="1">
    <citation type="journal article" date="2014" name="Proc. Natl. Acad. Sci. U.S.A.">
        <title>Extensive sampling of basidiomycete genomes demonstrates inadequacy of the white-rot/brown-rot paradigm for wood decay fungi.</title>
        <authorList>
            <person name="Riley R."/>
            <person name="Salamov A.A."/>
            <person name="Brown D.W."/>
            <person name="Nagy L.G."/>
            <person name="Floudas D."/>
            <person name="Held B.W."/>
            <person name="Levasseur A."/>
            <person name="Lombard V."/>
            <person name="Morin E."/>
            <person name="Otillar R."/>
            <person name="Lindquist E.A."/>
            <person name="Sun H."/>
            <person name="LaButti K.M."/>
            <person name="Schmutz J."/>
            <person name="Jabbour D."/>
            <person name="Luo H."/>
            <person name="Baker S.E."/>
            <person name="Pisabarro A.G."/>
            <person name="Walton J.D."/>
            <person name="Blanchette R.A."/>
            <person name="Henrissat B."/>
            <person name="Martin F."/>
            <person name="Cullen D."/>
            <person name="Hibbett D.S."/>
            <person name="Grigoriev I.V."/>
        </authorList>
    </citation>
    <scope>NUCLEOTIDE SEQUENCE [LARGE SCALE GENOMIC DNA]</scope>
    <source>
        <strain evidence="3">CBS 339.88</strain>
    </source>
</reference>
<dbReference type="AlphaFoldDB" id="A0A067SMX0"/>